<keyword evidence="10" id="KW-0445">Lipid transport</keyword>
<dbReference type="InterPro" id="IPR051359">
    <property type="entry name" value="CaCA_antiporter"/>
</dbReference>
<dbReference type="FunFam" id="3.40.47.10:FF:000126">
    <property type="entry name" value="Protein CBG20965"/>
    <property type="match status" value="1"/>
</dbReference>
<keyword evidence="13" id="KW-0576">Peroxisome</keyword>
<evidence type="ECO:0000256" key="14">
    <source>
        <dbReference type="ARBA" id="ARBA00032316"/>
    </source>
</evidence>
<evidence type="ECO:0000313" key="19">
    <source>
        <dbReference type="EMBL" id="CAD5210430.1"/>
    </source>
</evidence>
<feature type="transmembrane region" description="Helical" evidence="15">
    <location>
        <begin position="222"/>
        <end position="239"/>
    </location>
</feature>
<dbReference type="GO" id="GO:0016747">
    <property type="term" value="F:acyltransferase activity, transferring groups other than amino-acyl groups"/>
    <property type="evidence" value="ECO:0007669"/>
    <property type="project" value="InterPro"/>
</dbReference>
<sequence>MSVDDAFKNAYAKLIQGLQNQTRLPSYMQSDDDFDDDCTLRASWGRTQACDYVLNSYSNCEGGGYIAWTSVIVCQETDLTEVLFLVISIIWLLLLFILLAVSADEFLSTNITTIAEKFKISQSVAGVTLVAFGNGAPDIFSAIASAVSDESPKAGLAFGQLLGGGMFITTVVVPIVILITPIQLDAISTIRNLGFYVVALLWLGVIIFFSNTLFIWEPVGFLIIYVIYALTVVSGRMLLRLQKWREAKNAVFVRPATGHAHHHHHIQPNTISSTLSQLERSNSIKPVTNGTANHMYSESDDEELPCQDVSFSGILADFIARLNCFDEKDFFEASWYMKIFQICQFSWMVLLTLSTPLAQPPWCKALTLIHLVVSPQFLLFAFQLTTMNIFGVGLQLWALCLCVSAILFVLVLATTSVDKEPTYYKMISCCCGFVVSVGWVYAVAAEVVGTVQMLGIISKLSPEILGVTVLGWTNSIGDLVADTSLAKQGYSQMALAAAFGGPLFNLLVGFGLSFTIAVLQGKTVDIDVDIEKLFMYGFMCVSVFGSLTILVLSRFRTNKYYAMLLLCVYFLFMVALILCETVFSDNAQSITMSQPKVYVIGVGMTPFTRPGSSGKDYPELVKDAVLDALNDAGLQYKDVQQATVGYLFGGTCCGQRALYEIGFTGIPIMNVNNACASGSTSLFMARQIVQSGNADVVLAAGFEKMAPGSMDKLMGPLPDGRAYAIDNHMKVVDNNYKLTNSPSACQMFGAAGLEHMKKYGTKREHFAKIGYKNHLHSINNPKSQFQQKYTLEQVLKSREIYKNLGLLECSPTSDGAAAAILVSENFLRKNPHLYPQAVEIVNQELATDQQSVFAENSCIKMIGFDMVQAAARRLLQRSGVSINDVQVVELHDCFAPNELITYEALGMCSVGKGSEIVDKGDNTYGGKWVVNPSGGLISKGHPIGATGVAQCVELCNQLRGRSGKRQVDNVRLALQHNIGIGGAIALSLYRRADGKPSPASEASRL</sequence>
<feature type="domain" description="Sodium/calcium exchanger membrane region" evidence="17">
    <location>
        <begin position="431"/>
        <end position="577"/>
    </location>
</feature>
<feature type="domain" description="Thiolase C-terminal" evidence="18">
    <location>
        <begin position="864"/>
        <end position="980"/>
    </location>
</feature>
<dbReference type="EMBL" id="CAJFDH010000002">
    <property type="protein sequence ID" value="CAD5210430.1"/>
    <property type="molecule type" value="Genomic_DNA"/>
</dbReference>
<reference evidence="19" key="1">
    <citation type="submission" date="2020-09" db="EMBL/GenBank/DDBJ databases">
        <authorList>
            <person name="Kikuchi T."/>
        </authorList>
    </citation>
    <scope>NUCLEOTIDE SEQUENCE</scope>
    <source>
        <strain evidence="19">SH1</strain>
    </source>
</reference>
<comment type="subcellular location">
    <subcellularLocation>
        <location evidence="1">Membrane</location>
        <topology evidence="1">Multi-pass membrane protein</topology>
    </subcellularLocation>
    <subcellularLocation>
        <location evidence="2">Peroxisome</location>
    </subcellularLocation>
</comment>
<dbReference type="InterPro" id="IPR020615">
    <property type="entry name" value="Thiolase_acyl_enz_int_AS"/>
</dbReference>
<evidence type="ECO:0000256" key="1">
    <source>
        <dbReference type="ARBA" id="ARBA00004141"/>
    </source>
</evidence>
<dbReference type="InterPro" id="IPR004837">
    <property type="entry name" value="NaCa_Exmemb"/>
</dbReference>
<dbReference type="Proteomes" id="UP000783686">
    <property type="component" value="Unassembled WGS sequence"/>
</dbReference>
<keyword evidence="8 15" id="KW-0812">Transmembrane</keyword>
<evidence type="ECO:0000259" key="17">
    <source>
        <dbReference type="Pfam" id="PF01699"/>
    </source>
</evidence>
<dbReference type="PANTHER" id="PTHR12266">
    <property type="entry name" value="NA+/CA2+ K+ INDEPENDENT EXCHANGER"/>
    <property type="match status" value="1"/>
</dbReference>
<evidence type="ECO:0000256" key="8">
    <source>
        <dbReference type="ARBA" id="ARBA00022692"/>
    </source>
</evidence>
<dbReference type="PROSITE" id="PS00098">
    <property type="entry name" value="THIOLASE_1"/>
    <property type="match status" value="1"/>
</dbReference>
<dbReference type="CDD" id="cd00829">
    <property type="entry name" value="SCP-x_thiolase"/>
    <property type="match status" value="1"/>
</dbReference>
<dbReference type="GO" id="GO:0006869">
    <property type="term" value="P:lipid transport"/>
    <property type="evidence" value="ECO:0007669"/>
    <property type="project" value="UniProtKB-KW"/>
</dbReference>
<dbReference type="InterPro" id="IPR020616">
    <property type="entry name" value="Thiolase_N"/>
</dbReference>
<feature type="transmembrane region" description="Helical" evidence="15">
    <location>
        <begin position="423"/>
        <end position="444"/>
    </location>
</feature>
<evidence type="ECO:0000256" key="15">
    <source>
        <dbReference type="SAM" id="Phobius"/>
    </source>
</evidence>
<dbReference type="OrthoDB" id="542135at2759"/>
<evidence type="ECO:0000256" key="13">
    <source>
        <dbReference type="ARBA" id="ARBA00023140"/>
    </source>
</evidence>
<keyword evidence="4" id="KW-0813">Transport</keyword>
<feature type="transmembrane region" description="Helical" evidence="15">
    <location>
        <begin position="533"/>
        <end position="553"/>
    </location>
</feature>
<feature type="transmembrane region" description="Helical" evidence="15">
    <location>
        <begin position="494"/>
        <end position="521"/>
    </location>
</feature>
<dbReference type="EC" id="2.3.1.176" evidence="3"/>
<feature type="domain" description="Thiolase N-terminal" evidence="16">
    <location>
        <begin position="597"/>
        <end position="824"/>
    </location>
</feature>
<feature type="transmembrane region" description="Helical" evidence="15">
    <location>
        <begin position="396"/>
        <end position="417"/>
    </location>
</feature>
<feature type="transmembrane region" description="Helical" evidence="15">
    <location>
        <begin position="560"/>
        <end position="578"/>
    </location>
</feature>
<evidence type="ECO:0000259" key="16">
    <source>
        <dbReference type="Pfam" id="PF00108"/>
    </source>
</evidence>
<evidence type="ECO:0000313" key="20">
    <source>
        <dbReference type="Proteomes" id="UP000614601"/>
    </source>
</evidence>
<dbReference type="Gene3D" id="3.40.47.10">
    <property type="match status" value="1"/>
</dbReference>
<evidence type="ECO:0000256" key="11">
    <source>
        <dbReference type="ARBA" id="ARBA00023121"/>
    </source>
</evidence>
<keyword evidence="9 15" id="KW-1133">Transmembrane helix</keyword>
<dbReference type="Pfam" id="PF22691">
    <property type="entry name" value="Thiolase_C_1"/>
    <property type="match status" value="1"/>
</dbReference>
<evidence type="ECO:0000256" key="10">
    <source>
        <dbReference type="ARBA" id="ARBA00023055"/>
    </source>
</evidence>
<dbReference type="GO" id="GO:0005777">
    <property type="term" value="C:peroxisome"/>
    <property type="evidence" value="ECO:0007669"/>
    <property type="project" value="UniProtKB-SubCell"/>
</dbReference>
<feature type="transmembrane region" description="Helical" evidence="15">
    <location>
        <begin position="82"/>
        <end position="103"/>
    </location>
</feature>
<dbReference type="InterPro" id="IPR044880">
    <property type="entry name" value="NCX_ion-bd_dom_sf"/>
</dbReference>
<keyword evidence="12 15" id="KW-0472">Membrane</keyword>
<feature type="transmembrane region" description="Helical" evidence="15">
    <location>
        <begin position="193"/>
        <end position="216"/>
    </location>
</feature>
<accession>A0A811K4V4</accession>
<dbReference type="AlphaFoldDB" id="A0A811K4V4"/>
<keyword evidence="11" id="KW-0446">Lipid-binding</keyword>
<organism evidence="19 20">
    <name type="scientific">Bursaphelenchus okinawaensis</name>
    <dbReference type="NCBI Taxonomy" id="465554"/>
    <lineage>
        <taxon>Eukaryota</taxon>
        <taxon>Metazoa</taxon>
        <taxon>Ecdysozoa</taxon>
        <taxon>Nematoda</taxon>
        <taxon>Chromadorea</taxon>
        <taxon>Rhabditida</taxon>
        <taxon>Tylenchina</taxon>
        <taxon>Tylenchomorpha</taxon>
        <taxon>Aphelenchoidea</taxon>
        <taxon>Aphelenchoididae</taxon>
        <taxon>Bursaphelenchus</taxon>
    </lineage>
</organism>
<evidence type="ECO:0000256" key="12">
    <source>
        <dbReference type="ARBA" id="ARBA00023136"/>
    </source>
</evidence>
<dbReference type="PANTHER" id="PTHR12266:SF0">
    <property type="entry name" value="MITOCHONDRIAL SODIUM_CALCIUM EXCHANGER PROTEIN"/>
    <property type="match status" value="1"/>
</dbReference>
<feature type="domain" description="Sodium/calcium exchanger membrane region" evidence="17">
    <location>
        <begin position="89"/>
        <end position="232"/>
    </location>
</feature>
<dbReference type="GO" id="GO:0008289">
    <property type="term" value="F:lipid binding"/>
    <property type="evidence" value="ECO:0007669"/>
    <property type="project" value="UniProtKB-KW"/>
</dbReference>
<dbReference type="SUPFAM" id="SSF53901">
    <property type="entry name" value="Thiolase-like"/>
    <property type="match status" value="2"/>
</dbReference>
<keyword evidence="6" id="KW-0109">Calcium transport</keyword>
<evidence type="ECO:0000256" key="5">
    <source>
        <dbReference type="ARBA" id="ARBA00022449"/>
    </source>
</evidence>
<comment type="caution">
    <text evidence="19">The sequence shown here is derived from an EMBL/GenBank/DDBJ whole genome shotgun (WGS) entry which is preliminary data.</text>
</comment>
<dbReference type="InterPro" id="IPR020613">
    <property type="entry name" value="Thiolase_CS"/>
</dbReference>
<dbReference type="GO" id="GO:0006874">
    <property type="term" value="P:intracellular calcium ion homeostasis"/>
    <property type="evidence" value="ECO:0007669"/>
    <property type="project" value="TreeGrafter"/>
</dbReference>
<dbReference type="Pfam" id="PF01699">
    <property type="entry name" value="Na_Ca_ex"/>
    <property type="match status" value="2"/>
</dbReference>
<gene>
    <name evidence="19" type="ORF">BOKJ2_LOCUS3190</name>
</gene>
<keyword evidence="6" id="KW-0106">Calcium</keyword>
<evidence type="ECO:0000256" key="7">
    <source>
        <dbReference type="ARBA" id="ARBA00022679"/>
    </source>
</evidence>
<dbReference type="Pfam" id="PF00108">
    <property type="entry name" value="Thiolase_N"/>
    <property type="match status" value="1"/>
</dbReference>
<dbReference type="GO" id="GO:0005432">
    <property type="term" value="F:calcium:sodium antiporter activity"/>
    <property type="evidence" value="ECO:0007669"/>
    <property type="project" value="TreeGrafter"/>
</dbReference>
<keyword evidence="7" id="KW-0808">Transferase</keyword>
<keyword evidence="5" id="KW-0050">Antiport</keyword>
<dbReference type="EMBL" id="CAJFCW020000002">
    <property type="protein sequence ID" value="CAG9091346.1"/>
    <property type="molecule type" value="Genomic_DNA"/>
</dbReference>
<dbReference type="Gene3D" id="1.20.1420.30">
    <property type="entry name" value="NCX, central ion-binding region"/>
    <property type="match status" value="2"/>
</dbReference>
<evidence type="ECO:0000256" key="9">
    <source>
        <dbReference type="ARBA" id="ARBA00022989"/>
    </source>
</evidence>
<keyword evidence="20" id="KW-1185">Reference proteome</keyword>
<dbReference type="InterPro" id="IPR016039">
    <property type="entry name" value="Thiolase-like"/>
</dbReference>
<evidence type="ECO:0000256" key="6">
    <source>
        <dbReference type="ARBA" id="ARBA00022568"/>
    </source>
</evidence>
<evidence type="ECO:0000256" key="3">
    <source>
        <dbReference type="ARBA" id="ARBA00012352"/>
    </source>
</evidence>
<evidence type="ECO:0000259" key="18">
    <source>
        <dbReference type="Pfam" id="PF22691"/>
    </source>
</evidence>
<dbReference type="NCBIfam" id="NF006102">
    <property type="entry name" value="PRK08256.1"/>
    <property type="match status" value="1"/>
</dbReference>
<keyword evidence="6" id="KW-0406">Ion transport</keyword>
<dbReference type="Proteomes" id="UP000614601">
    <property type="component" value="Unassembled WGS sequence"/>
</dbReference>
<proteinExistence type="predicted"/>
<protein>
    <recommendedName>
        <fullName evidence="3">propanoyl-CoA C-acyltransferase</fullName>
        <ecNumber evidence="3">2.3.1.176</ecNumber>
    </recommendedName>
    <alternativeName>
        <fullName evidence="14">Propanoyl-CoA C-acyltransferase</fullName>
    </alternativeName>
</protein>
<feature type="transmembrane region" description="Helical" evidence="15">
    <location>
        <begin position="156"/>
        <end position="181"/>
    </location>
</feature>
<name>A0A811K4V4_9BILA</name>
<evidence type="ECO:0000256" key="4">
    <source>
        <dbReference type="ARBA" id="ARBA00022448"/>
    </source>
</evidence>
<dbReference type="PROSITE" id="PS00737">
    <property type="entry name" value="THIOLASE_2"/>
    <property type="match status" value="1"/>
</dbReference>
<evidence type="ECO:0000256" key="2">
    <source>
        <dbReference type="ARBA" id="ARBA00004275"/>
    </source>
</evidence>
<dbReference type="GO" id="GO:0016020">
    <property type="term" value="C:membrane"/>
    <property type="evidence" value="ECO:0007669"/>
    <property type="project" value="UniProtKB-SubCell"/>
</dbReference>
<dbReference type="InterPro" id="IPR055140">
    <property type="entry name" value="Thiolase_C_2"/>
</dbReference>